<dbReference type="EMBL" id="JACHJV010000001">
    <property type="protein sequence ID" value="MBB4925947.1"/>
    <property type="molecule type" value="Genomic_DNA"/>
</dbReference>
<gene>
    <name evidence="1" type="ORF">FHR34_004940</name>
</gene>
<organism evidence="1 2">
    <name type="scientific">Kitasatospora kifunensis</name>
    <name type="common">Streptomyces kifunensis</name>
    <dbReference type="NCBI Taxonomy" id="58351"/>
    <lineage>
        <taxon>Bacteria</taxon>
        <taxon>Bacillati</taxon>
        <taxon>Actinomycetota</taxon>
        <taxon>Actinomycetes</taxon>
        <taxon>Kitasatosporales</taxon>
        <taxon>Streptomycetaceae</taxon>
        <taxon>Kitasatospora</taxon>
    </lineage>
</organism>
<name>A0A7W7VWX0_KITKI</name>
<protein>
    <submittedName>
        <fullName evidence="1">Uncharacterized protein</fullName>
    </submittedName>
</protein>
<evidence type="ECO:0000313" key="1">
    <source>
        <dbReference type="EMBL" id="MBB4925947.1"/>
    </source>
</evidence>
<evidence type="ECO:0000313" key="2">
    <source>
        <dbReference type="Proteomes" id="UP000540506"/>
    </source>
</evidence>
<dbReference type="RefSeq" id="WP_184938560.1">
    <property type="nucleotide sequence ID" value="NZ_JACHJV010000001.1"/>
</dbReference>
<comment type="caution">
    <text evidence="1">The sequence shown here is derived from an EMBL/GenBank/DDBJ whole genome shotgun (WGS) entry which is preliminary data.</text>
</comment>
<keyword evidence="2" id="KW-1185">Reference proteome</keyword>
<dbReference type="AlphaFoldDB" id="A0A7W7VWX0"/>
<sequence>MARQIGAPVTVYRPQLGELVVDLSNQGAHGVYMGTLGGRAYLRPSGGGVEWDTDPNKLEPVTPAGELEPVIHRSTPRRAERIELPDIA</sequence>
<reference evidence="1 2" key="1">
    <citation type="submission" date="2020-08" db="EMBL/GenBank/DDBJ databases">
        <title>Sequencing the genomes of 1000 actinobacteria strains.</title>
        <authorList>
            <person name="Klenk H.-P."/>
        </authorList>
    </citation>
    <scope>NUCLEOTIDE SEQUENCE [LARGE SCALE GENOMIC DNA]</scope>
    <source>
        <strain evidence="1 2">DSM 41654</strain>
    </source>
</reference>
<accession>A0A7W7VWX0</accession>
<proteinExistence type="predicted"/>
<dbReference type="Proteomes" id="UP000540506">
    <property type="component" value="Unassembled WGS sequence"/>
</dbReference>